<proteinExistence type="predicted"/>
<feature type="transmembrane region" description="Helical" evidence="1">
    <location>
        <begin position="51"/>
        <end position="74"/>
    </location>
</feature>
<name>A0A2A2IC26_9BACI</name>
<evidence type="ECO:0000256" key="1">
    <source>
        <dbReference type="SAM" id="Phobius"/>
    </source>
</evidence>
<keyword evidence="3" id="KW-1185">Reference proteome</keyword>
<evidence type="ECO:0008006" key="4">
    <source>
        <dbReference type="Google" id="ProtNLM"/>
    </source>
</evidence>
<keyword evidence="1" id="KW-1133">Transmembrane helix</keyword>
<gene>
    <name evidence="2" type="ORF">CIL05_13565</name>
</gene>
<reference evidence="2 3" key="1">
    <citation type="submission" date="2017-08" db="EMBL/GenBank/DDBJ databases">
        <title>Virgibacillus indicus sp. nov. and Virgibacillus profoundi sp. nov, two moderately halophilic bacteria isolated from marine sediment by using the Microfluidic Streak Plate.</title>
        <authorList>
            <person name="Xu B."/>
            <person name="Hu B."/>
            <person name="Wang J."/>
            <person name="Zhu Y."/>
            <person name="Huang L."/>
            <person name="Du W."/>
            <person name="Huang Y."/>
        </authorList>
    </citation>
    <scope>NUCLEOTIDE SEQUENCE [LARGE SCALE GENOMIC DNA]</scope>
    <source>
        <strain evidence="2 3">IO3-P3-H5</strain>
    </source>
</reference>
<dbReference type="Proteomes" id="UP000218887">
    <property type="component" value="Unassembled WGS sequence"/>
</dbReference>
<dbReference type="OrthoDB" id="1443299at2"/>
<evidence type="ECO:0000313" key="3">
    <source>
        <dbReference type="Proteomes" id="UP000218887"/>
    </source>
</evidence>
<organism evidence="2 3">
    <name type="scientific">Virgibacillus profundi</name>
    <dbReference type="NCBI Taxonomy" id="2024555"/>
    <lineage>
        <taxon>Bacteria</taxon>
        <taxon>Bacillati</taxon>
        <taxon>Bacillota</taxon>
        <taxon>Bacilli</taxon>
        <taxon>Bacillales</taxon>
        <taxon>Bacillaceae</taxon>
        <taxon>Virgibacillus</taxon>
    </lineage>
</organism>
<keyword evidence="1" id="KW-0812">Transmembrane</keyword>
<dbReference type="RefSeq" id="WP_095656095.1">
    <property type="nucleotide sequence ID" value="NZ_NPOA01000009.1"/>
</dbReference>
<dbReference type="AlphaFoldDB" id="A0A2A2IC26"/>
<keyword evidence="1" id="KW-0472">Membrane</keyword>
<feature type="transmembrane region" description="Helical" evidence="1">
    <location>
        <begin position="117"/>
        <end position="135"/>
    </location>
</feature>
<feature type="transmembrane region" description="Helical" evidence="1">
    <location>
        <begin position="86"/>
        <end position="105"/>
    </location>
</feature>
<protein>
    <recommendedName>
        <fullName evidence="4">DUF1440 domain-containing protein</fullName>
    </recommendedName>
</protein>
<dbReference type="EMBL" id="NPOA01000009">
    <property type="protein sequence ID" value="PAV29122.1"/>
    <property type="molecule type" value="Genomic_DNA"/>
</dbReference>
<accession>A0A2A2IC26</accession>
<sequence>MRSFGKLLLTGITAGAILAVSLKIVQLITGNTASILLYNMDYIPLLKKWDSVTGAGLLFHFVTCIVSVVVLYYFLKLFSLEQKVRLYVVIYTIGGAILFFLSALSETPPAYSDMAAWIYWTAGHAVFGIFVGLFIKKWL</sequence>
<comment type="caution">
    <text evidence="2">The sequence shown here is derived from an EMBL/GenBank/DDBJ whole genome shotgun (WGS) entry which is preliminary data.</text>
</comment>
<evidence type="ECO:0000313" key="2">
    <source>
        <dbReference type="EMBL" id="PAV29122.1"/>
    </source>
</evidence>